<proteinExistence type="predicted"/>
<organism evidence="2">
    <name type="scientific">Salinimicrobium catena</name>
    <dbReference type="NCBI Taxonomy" id="390640"/>
    <lineage>
        <taxon>Bacteria</taxon>
        <taxon>Pseudomonadati</taxon>
        <taxon>Bacteroidota</taxon>
        <taxon>Flavobacteriia</taxon>
        <taxon>Flavobacteriales</taxon>
        <taxon>Flavobacteriaceae</taxon>
        <taxon>Salinimicrobium</taxon>
    </lineage>
</organism>
<dbReference type="InterPro" id="IPR050229">
    <property type="entry name" value="GlpE_sulfurtransferase"/>
</dbReference>
<accession>A0A7C2RR93</accession>
<dbReference type="SUPFAM" id="SSF52821">
    <property type="entry name" value="Rhodanese/Cell cycle control phosphatase"/>
    <property type="match status" value="1"/>
</dbReference>
<dbReference type="SMART" id="SM00450">
    <property type="entry name" value="RHOD"/>
    <property type="match status" value="1"/>
</dbReference>
<feature type="domain" description="Rhodanese" evidence="1">
    <location>
        <begin position="71"/>
        <end position="146"/>
    </location>
</feature>
<comment type="caution">
    <text evidence="2">The sequence shown here is derived from an EMBL/GenBank/DDBJ whole genome shotgun (WGS) entry which is preliminary data.</text>
</comment>
<dbReference type="PANTHER" id="PTHR43031">
    <property type="entry name" value="FAD-DEPENDENT OXIDOREDUCTASE"/>
    <property type="match status" value="1"/>
</dbReference>
<name>A0A7C2RR93_9FLAO</name>
<sequence>GENDKYETWLGAILKPEEPFFLVAESISDVRDLLERTAKIGYEKQLKAIVILADAAFETSDNFDLKDFKKHRENYTIVDIRNDSEVANGKLFDDAVTIPLNELREKAGEIPSNKPIVVHCAGGYRSTAGSSILENKFPNMKVYDLSEDIKKFS</sequence>
<dbReference type="AlphaFoldDB" id="A0A7C2RR93"/>
<dbReference type="Pfam" id="PF00581">
    <property type="entry name" value="Rhodanese"/>
    <property type="match status" value="1"/>
</dbReference>
<dbReference type="Proteomes" id="UP000885753">
    <property type="component" value="Unassembled WGS sequence"/>
</dbReference>
<evidence type="ECO:0000313" key="2">
    <source>
        <dbReference type="EMBL" id="HER41115.1"/>
    </source>
</evidence>
<dbReference type="InterPro" id="IPR036873">
    <property type="entry name" value="Rhodanese-like_dom_sf"/>
</dbReference>
<dbReference type="Gene3D" id="3.40.250.10">
    <property type="entry name" value="Rhodanese-like domain"/>
    <property type="match status" value="1"/>
</dbReference>
<protein>
    <submittedName>
        <fullName evidence="2">MBL fold metallo-hydrolase</fullName>
    </submittedName>
</protein>
<feature type="non-terminal residue" evidence="2">
    <location>
        <position position="1"/>
    </location>
</feature>
<dbReference type="PROSITE" id="PS50206">
    <property type="entry name" value="RHODANESE_3"/>
    <property type="match status" value="1"/>
</dbReference>
<dbReference type="PANTHER" id="PTHR43031:SF16">
    <property type="entry name" value="OXIDOREDUCTASE"/>
    <property type="match status" value="1"/>
</dbReference>
<dbReference type="EMBL" id="DSEE01000567">
    <property type="protein sequence ID" value="HER41115.1"/>
    <property type="molecule type" value="Genomic_DNA"/>
</dbReference>
<reference evidence="2" key="1">
    <citation type="journal article" date="2020" name="mSystems">
        <title>Genome- and Community-Level Interaction Insights into Carbon Utilization and Element Cycling Functions of Hydrothermarchaeota in Hydrothermal Sediment.</title>
        <authorList>
            <person name="Zhou Z."/>
            <person name="Liu Y."/>
            <person name="Xu W."/>
            <person name="Pan J."/>
            <person name="Luo Z.H."/>
            <person name="Li M."/>
        </authorList>
    </citation>
    <scope>NUCLEOTIDE SEQUENCE [LARGE SCALE GENOMIC DNA]</scope>
    <source>
        <strain evidence="2">SpSt-1235</strain>
    </source>
</reference>
<dbReference type="InterPro" id="IPR001763">
    <property type="entry name" value="Rhodanese-like_dom"/>
</dbReference>
<gene>
    <name evidence="2" type="ORF">ENO10_07835</name>
</gene>
<evidence type="ECO:0000259" key="1">
    <source>
        <dbReference type="PROSITE" id="PS50206"/>
    </source>
</evidence>